<sequence length="226" mass="24096">MTFDFVIFSSKSHAHHTPAIQTADGSHTHVSHVGRVSTPTISLSNTYLIPKLTLNLISIGQLCELGLNVIFSATSYHVQDPRTGKTLGIRRKVGRLYELINLHIPSPSSSPSSVPRTPSASHSQHSVTSNSSNSLGIWHSRLAMSTSSFFTDPSVDIFLDDVDTGSSELPLTVYLEAPIMSDDPTPAPPGPSPNEPPTSPDSSHPASLPSTSRGVKRVGSARACHV</sequence>
<evidence type="ECO:0000313" key="2">
    <source>
        <dbReference type="EMBL" id="KAG5549078.1"/>
    </source>
</evidence>
<reference evidence="2" key="1">
    <citation type="submission" date="2020-08" db="EMBL/GenBank/DDBJ databases">
        <title>Plant Genome Project.</title>
        <authorList>
            <person name="Zhang R.-G."/>
        </authorList>
    </citation>
    <scope>NUCLEOTIDE SEQUENCE</scope>
    <source>
        <strain evidence="2">WSP0</strain>
        <tissue evidence="2">Leaf</tissue>
    </source>
</reference>
<feature type="compositionally biased region" description="Polar residues" evidence="1">
    <location>
        <begin position="204"/>
        <end position="213"/>
    </location>
</feature>
<evidence type="ECO:0000313" key="3">
    <source>
        <dbReference type="Proteomes" id="UP000823749"/>
    </source>
</evidence>
<organism evidence="2 3">
    <name type="scientific">Rhododendron griersonianum</name>
    <dbReference type="NCBI Taxonomy" id="479676"/>
    <lineage>
        <taxon>Eukaryota</taxon>
        <taxon>Viridiplantae</taxon>
        <taxon>Streptophyta</taxon>
        <taxon>Embryophyta</taxon>
        <taxon>Tracheophyta</taxon>
        <taxon>Spermatophyta</taxon>
        <taxon>Magnoliopsida</taxon>
        <taxon>eudicotyledons</taxon>
        <taxon>Gunneridae</taxon>
        <taxon>Pentapetalae</taxon>
        <taxon>asterids</taxon>
        <taxon>Ericales</taxon>
        <taxon>Ericaceae</taxon>
        <taxon>Ericoideae</taxon>
        <taxon>Rhodoreae</taxon>
        <taxon>Rhododendron</taxon>
    </lineage>
</organism>
<comment type="caution">
    <text evidence="2">The sequence shown here is derived from an EMBL/GenBank/DDBJ whole genome shotgun (WGS) entry which is preliminary data.</text>
</comment>
<keyword evidence="3" id="KW-1185">Reference proteome</keyword>
<evidence type="ECO:0000256" key="1">
    <source>
        <dbReference type="SAM" id="MobiDB-lite"/>
    </source>
</evidence>
<proteinExistence type="predicted"/>
<accession>A0AAV6K9U6</accession>
<gene>
    <name evidence="2" type="ORF">RHGRI_014448</name>
</gene>
<name>A0AAV6K9U6_9ERIC</name>
<feature type="region of interest" description="Disordered" evidence="1">
    <location>
        <begin position="107"/>
        <end position="133"/>
    </location>
</feature>
<dbReference type="EMBL" id="JACTNZ010000005">
    <property type="protein sequence ID" value="KAG5549078.1"/>
    <property type="molecule type" value="Genomic_DNA"/>
</dbReference>
<dbReference type="Proteomes" id="UP000823749">
    <property type="component" value="Chromosome 5"/>
</dbReference>
<dbReference type="AlphaFoldDB" id="A0AAV6K9U6"/>
<protein>
    <submittedName>
        <fullName evidence="2">Uncharacterized protein</fullName>
    </submittedName>
</protein>
<feature type="region of interest" description="Disordered" evidence="1">
    <location>
        <begin position="179"/>
        <end position="226"/>
    </location>
</feature>
<feature type="compositionally biased region" description="Pro residues" evidence="1">
    <location>
        <begin position="185"/>
        <end position="199"/>
    </location>
</feature>